<dbReference type="InterPro" id="IPR029044">
    <property type="entry name" value="Nucleotide-diphossugar_trans"/>
</dbReference>
<dbReference type="RefSeq" id="WP_219778538.1">
    <property type="nucleotide sequence ID" value="NZ_JAHXPT010000003.1"/>
</dbReference>
<dbReference type="Pfam" id="PF00571">
    <property type="entry name" value="CBS"/>
    <property type="match status" value="1"/>
</dbReference>
<gene>
    <name evidence="3" type="ORF">KYD98_05195</name>
</gene>
<dbReference type="InterPro" id="IPR005835">
    <property type="entry name" value="NTP_transferase_dom"/>
</dbReference>
<feature type="domain" description="CBS" evidence="2">
    <location>
        <begin position="1"/>
        <end position="56"/>
    </location>
</feature>
<protein>
    <submittedName>
        <fullName evidence="3">Nucleotidyltransferase family protein</fullName>
    </submittedName>
</protein>
<dbReference type="PANTHER" id="PTHR22572">
    <property type="entry name" value="SUGAR-1-PHOSPHATE GUANYL TRANSFERASE"/>
    <property type="match status" value="1"/>
</dbReference>
<dbReference type="Gene3D" id="3.90.550.10">
    <property type="entry name" value="Spore Coat Polysaccharide Biosynthesis Protein SpsA, Chain A"/>
    <property type="match status" value="1"/>
</dbReference>
<name>A0ABS7ALD6_9CLOT</name>
<dbReference type="InterPro" id="IPR046342">
    <property type="entry name" value="CBS_dom_sf"/>
</dbReference>
<comment type="caution">
    <text evidence="3">The sequence shown here is derived from an EMBL/GenBank/DDBJ whole genome shotgun (WGS) entry which is preliminary data.</text>
</comment>
<evidence type="ECO:0000259" key="2">
    <source>
        <dbReference type="PROSITE" id="PS51371"/>
    </source>
</evidence>
<dbReference type="Pfam" id="PF00483">
    <property type="entry name" value="NTP_transferase"/>
    <property type="match status" value="1"/>
</dbReference>
<dbReference type="EMBL" id="JAHXPT010000003">
    <property type="protein sequence ID" value="MBW6409479.1"/>
    <property type="molecule type" value="Genomic_DNA"/>
</dbReference>
<keyword evidence="4" id="KW-1185">Reference proteome</keyword>
<reference evidence="3 4" key="1">
    <citation type="submission" date="2021-07" db="EMBL/GenBank/DDBJ databases">
        <title>Clostridium weizhouense sp. nov., an anaerobic bacterium isolated from activated sludge of Petroleum wastewater.</title>
        <authorList>
            <person name="Li Q."/>
        </authorList>
    </citation>
    <scope>NUCLEOTIDE SEQUENCE [LARGE SCALE GENOMIC DNA]</scope>
    <source>
        <strain evidence="3 4">YB-6</strain>
    </source>
</reference>
<evidence type="ECO:0000313" key="3">
    <source>
        <dbReference type="EMBL" id="MBW6409479.1"/>
    </source>
</evidence>
<organism evidence="3 4">
    <name type="scientific">Clostridium weizhouense</name>
    <dbReference type="NCBI Taxonomy" id="2859781"/>
    <lineage>
        <taxon>Bacteria</taxon>
        <taxon>Bacillati</taxon>
        <taxon>Bacillota</taxon>
        <taxon>Clostridia</taxon>
        <taxon>Eubacteriales</taxon>
        <taxon>Clostridiaceae</taxon>
        <taxon>Clostridium</taxon>
    </lineage>
</organism>
<dbReference type="SUPFAM" id="SSF53448">
    <property type="entry name" value="Nucleotide-diphospho-sugar transferases"/>
    <property type="match status" value="1"/>
</dbReference>
<proteinExistence type="predicted"/>
<dbReference type="SUPFAM" id="SSF54631">
    <property type="entry name" value="CBS-domain pair"/>
    <property type="match status" value="1"/>
</dbReference>
<dbReference type="CDD" id="cd06426">
    <property type="entry name" value="NTP_transferase_like_2"/>
    <property type="match status" value="1"/>
</dbReference>
<dbReference type="Proteomes" id="UP001519921">
    <property type="component" value="Unassembled WGS sequence"/>
</dbReference>
<dbReference type="Gene3D" id="3.10.580.10">
    <property type="entry name" value="CBS-domain"/>
    <property type="match status" value="1"/>
</dbReference>
<evidence type="ECO:0000313" key="4">
    <source>
        <dbReference type="Proteomes" id="UP001519921"/>
    </source>
</evidence>
<keyword evidence="1" id="KW-0129">CBS domain</keyword>
<sequence>MDISNLLVSKDISIRQGIDTLDKIGKKIIVVVQDKKLLGVVTDGDIRRWILKNGDVSMSIDKIMNKSPKYVLIKDKDNAENLLKQYKIEAIPIVNDKNEVIDIVFWNDIYQKEFSYFKTSNIPVVIMAGGKGTRLQPYTKFIPKMLLPIGDIPIIERIIDRFLCFNFNNFHITINYKKDIIKAYFSKEVSYNISFTEEDKPLGTAGSLFLLKNTLKDTFFVTNCDILVDANYSDILKFHKKCKNKITVVTALKNYVIPYGVFNLNDDGSIKSLDEKPNYEFLVNTGMYILEPEILEYLDGDSYCNMTEIIYKSLSGNDKVGIYPVTDGAWLDMGEFESMKNMIDKLDI</sequence>
<accession>A0ABS7ALD6</accession>
<dbReference type="InterPro" id="IPR000644">
    <property type="entry name" value="CBS_dom"/>
</dbReference>
<dbReference type="PROSITE" id="PS51371">
    <property type="entry name" value="CBS"/>
    <property type="match status" value="1"/>
</dbReference>
<dbReference type="InterPro" id="IPR050486">
    <property type="entry name" value="Mannose-1P_guanyltransferase"/>
</dbReference>
<evidence type="ECO:0000256" key="1">
    <source>
        <dbReference type="PROSITE-ProRule" id="PRU00703"/>
    </source>
</evidence>